<gene>
    <name evidence="1" type="ORF">HMPREF0428_01010</name>
</gene>
<evidence type="ECO:0000313" key="2">
    <source>
        <dbReference type="Proteomes" id="UP000004773"/>
    </source>
</evidence>
<dbReference type="AlphaFoldDB" id="A0AA87DRP1"/>
<reference evidence="1 2" key="1">
    <citation type="submission" date="2011-03" db="EMBL/GenBank/DDBJ databases">
        <title>The Genome Sequence of Gemella haemolysans M341.</title>
        <authorList>
            <consortium name="The Broad Institute Genome Sequencing Platform"/>
            <consortium name="The Broad Institute Genome Sequencing Center for Infectious Disease"/>
            <person name="Earl A."/>
            <person name="Ward D."/>
            <person name="Feldgarden M."/>
            <person name="Gevers D."/>
            <person name="Sibley C.D."/>
            <person name="Field T.R."/>
            <person name="Grinwis M."/>
            <person name="Eshaghurshan C.S."/>
            <person name="Surette M.G."/>
            <person name="Young S.K."/>
            <person name="Zeng Q."/>
            <person name="Gargeya S."/>
            <person name="Fitzgerald M."/>
            <person name="Haas B."/>
            <person name="Abouelleil A."/>
            <person name="Alvarado L."/>
            <person name="Arachchi H.M."/>
            <person name="Berlin A."/>
            <person name="Brown A."/>
            <person name="Chapman S.B."/>
            <person name="Chen Z."/>
            <person name="Dunbar C."/>
            <person name="Freedman E."/>
            <person name="Gearin G."/>
            <person name="Gellesch M."/>
            <person name="Goldberg J."/>
            <person name="Griggs A."/>
            <person name="Gujja S."/>
            <person name="Heilman E.R."/>
            <person name="Heiman D."/>
            <person name="Howarth C."/>
            <person name="Larson L."/>
            <person name="Lui A."/>
            <person name="MacDonald P.J.P."/>
            <person name="Mehta T."/>
            <person name="Montmayeur A."/>
            <person name="Murphy C."/>
            <person name="Neiman D."/>
            <person name="Pearson M."/>
            <person name="Priest M."/>
            <person name="Roberts A."/>
            <person name="Saif S."/>
            <person name="Shea T."/>
            <person name="Shenoy N."/>
            <person name="Sisk P."/>
            <person name="Stolte C."/>
            <person name="Sykes S."/>
            <person name="White J."/>
            <person name="Yandava C."/>
            <person name="Wortman J."/>
            <person name="Nusbaum C."/>
            <person name="Birren B."/>
        </authorList>
    </citation>
    <scope>NUCLEOTIDE SEQUENCE [LARGE SCALE GENOMIC DNA]</scope>
    <source>
        <strain evidence="1 2">M341</strain>
    </source>
</reference>
<accession>A0AA87DRP1</accession>
<proteinExistence type="predicted"/>
<dbReference type="EMBL" id="ACRO01000015">
    <property type="protein sequence ID" value="EGF88492.1"/>
    <property type="molecule type" value="Genomic_DNA"/>
</dbReference>
<protein>
    <submittedName>
        <fullName evidence="1">Uncharacterized protein</fullName>
    </submittedName>
</protein>
<comment type="caution">
    <text evidence="1">The sequence shown here is derived from an EMBL/GenBank/DDBJ whole genome shotgun (WGS) entry which is preliminary data.</text>
</comment>
<name>A0AA87DRP1_9BACL</name>
<evidence type="ECO:0000313" key="1">
    <source>
        <dbReference type="EMBL" id="EGF88492.1"/>
    </source>
</evidence>
<dbReference type="RefSeq" id="WP_003147104.1">
    <property type="nucleotide sequence ID" value="NZ_GL883583.1"/>
</dbReference>
<organism evidence="1 2">
    <name type="scientific">Gemella haemolysans M341</name>
    <dbReference type="NCBI Taxonomy" id="562981"/>
    <lineage>
        <taxon>Bacteria</taxon>
        <taxon>Bacillati</taxon>
        <taxon>Bacillota</taxon>
        <taxon>Bacilli</taxon>
        <taxon>Bacillales</taxon>
        <taxon>Gemellaceae</taxon>
        <taxon>Gemella</taxon>
    </lineage>
</organism>
<sequence length="77" mass="8987">MQVTIDKDILELLDSLNVSEDKLESTINILLIEGIDSITSNEIFIESEKKKDLIKLKVMELKLKYMRKTIEILNNDY</sequence>
<dbReference type="Proteomes" id="UP000004773">
    <property type="component" value="Unassembled WGS sequence"/>
</dbReference>